<dbReference type="AlphaFoldDB" id="A0A6M0Q461"/>
<evidence type="ECO:0000313" key="3">
    <source>
        <dbReference type="Proteomes" id="UP000481043"/>
    </source>
</evidence>
<feature type="domain" description="UGSC-like" evidence="1">
    <location>
        <begin position="1"/>
        <end position="65"/>
    </location>
</feature>
<name>A0A6M0Q461_9BACI</name>
<keyword evidence="3" id="KW-1185">Reference proteome</keyword>
<evidence type="ECO:0000259" key="1">
    <source>
        <dbReference type="Pfam" id="PF24696"/>
    </source>
</evidence>
<dbReference type="InterPro" id="IPR057767">
    <property type="entry name" value="UGSC-like_dom"/>
</dbReference>
<dbReference type="EMBL" id="JAAIWM010000001">
    <property type="protein sequence ID" value="NEY70559.1"/>
    <property type="molecule type" value="Genomic_DNA"/>
</dbReference>
<accession>A0A6M0Q461</accession>
<proteinExistence type="predicted"/>
<protein>
    <recommendedName>
        <fullName evidence="1">UGSC-like domain-containing protein</fullName>
    </recommendedName>
</protein>
<dbReference type="Pfam" id="PF24696">
    <property type="entry name" value="UGSC"/>
    <property type="match status" value="1"/>
</dbReference>
<gene>
    <name evidence="2" type="ORF">G4D63_02280</name>
</gene>
<organism evidence="2 3">
    <name type="scientific">Bacillus mesophilus</name>
    <dbReference type="NCBI Taxonomy" id="1808955"/>
    <lineage>
        <taxon>Bacteria</taxon>
        <taxon>Bacillati</taxon>
        <taxon>Bacillota</taxon>
        <taxon>Bacilli</taxon>
        <taxon>Bacillales</taxon>
        <taxon>Bacillaceae</taxon>
        <taxon>Bacillus</taxon>
    </lineage>
</organism>
<evidence type="ECO:0000313" key="2">
    <source>
        <dbReference type="EMBL" id="NEY70559.1"/>
    </source>
</evidence>
<comment type="caution">
    <text evidence="2">The sequence shown here is derived from an EMBL/GenBank/DDBJ whole genome shotgun (WGS) entry which is preliminary data.</text>
</comment>
<dbReference type="Proteomes" id="UP000481043">
    <property type="component" value="Unassembled WGS sequence"/>
</dbReference>
<sequence length="72" mass="7832">MEKLGVPTAVVSTLPFITSSRAMAVAQGIPDYPFITIPHPIAATEKHVLQSWVDEIIEEVEDVLVSGTSKNR</sequence>
<reference evidence="2 3" key="1">
    <citation type="submission" date="2020-02" db="EMBL/GenBank/DDBJ databases">
        <title>Bacillus aquiflavi sp. nov., isolated from yellow water of strong flavor Chinese baijiu in Yibin region of China.</title>
        <authorList>
            <person name="Xie J."/>
        </authorList>
    </citation>
    <scope>NUCLEOTIDE SEQUENCE [LARGE SCALE GENOMIC DNA]</scope>
    <source>
        <strain evidence="2 3">SA4</strain>
    </source>
</reference>